<evidence type="ECO:0000256" key="1">
    <source>
        <dbReference type="SAM" id="MobiDB-lite"/>
    </source>
</evidence>
<dbReference type="AlphaFoldDB" id="A0AAV9ZUH1"/>
<gene>
    <name evidence="2" type="ORF">R3P38DRAFT_2802322</name>
</gene>
<evidence type="ECO:0000313" key="2">
    <source>
        <dbReference type="EMBL" id="KAK6992498.1"/>
    </source>
</evidence>
<comment type="caution">
    <text evidence="2">The sequence shown here is derived from an EMBL/GenBank/DDBJ whole genome shotgun (WGS) entry which is preliminary data.</text>
</comment>
<feature type="region of interest" description="Disordered" evidence="1">
    <location>
        <begin position="18"/>
        <end position="37"/>
    </location>
</feature>
<name>A0AAV9ZUH1_9AGAR</name>
<sequence length="129" mass="14203">MPADEALIATSPVNVASEDELSGWQPTFSRSAGPKVAETKRKVVLRDRPALRRRSGVRFRLETRGIAQREPEASTMFLDNNSSTNVSMMTGKHPSPLPASPSSASTHSTGDARNPPRRLDRRQNGFIFE</sequence>
<feature type="compositionally biased region" description="Low complexity" evidence="1">
    <location>
        <begin position="100"/>
        <end position="109"/>
    </location>
</feature>
<protein>
    <submittedName>
        <fullName evidence="2">Uncharacterized protein</fullName>
    </submittedName>
</protein>
<dbReference type="EMBL" id="JAWWNJ010000109">
    <property type="protein sequence ID" value="KAK6992498.1"/>
    <property type="molecule type" value="Genomic_DNA"/>
</dbReference>
<proteinExistence type="predicted"/>
<accession>A0AAV9ZUH1</accession>
<organism evidence="2 3">
    <name type="scientific">Favolaschia claudopus</name>
    <dbReference type="NCBI Taxonomy" id="2862362"/>
    <lineage>
        <taxon>Eukaryota</taxon>
        <taxon>Fungi</taxon>
        <taxon>Dikarya</taxon>
        <taxon>Basidiomycota</taxon>
        <taxon>Agaricomycotina</taxon>
        <taxon>Agaricomycetes</taxon>
        <taxon>Agaricomycetidae</taxon>
        <taxon>Agaricales</taxon>
        <taxon>Marasmiineae</taxon>
        <taxon>Mycenaceae</taxon>
        <taxon>Favolaschia</taxon>
    </lineage>
</organism>
<evidence type="ECO:0000313" key="3">
    <source>
        <dbReference type="Proteomes" id="UP001362999"/>
    </source>
</evidence>
<feature type="region of interest" description="Disordered" evidence="1">
    <location>
        <begin position="68"/>
        <end position="129"/>
    </location>
</feature>
<reference evidence="2 3" key="1">
    <citation type="journal article" date="2024" name="J Genomics">
        <title>Draft genome sequencing and assembly of Favolaschia claudopus CIRM-BRFM 2984 isolated from oak limbs.</title>
        <authorList>
            <person name="Navarro D."/>
            <person name="Drula E."/>
            <person name="Chaduli D."/>
            <person name="Cazenave R."/>
            <person name="Ahrendt S."/>
            <person name="Wang J."/>
            <person name="Lipzen A."/>
            <person name="Daum C."/>
            <person name="Barry K."/>
            <person name="Grigoriev I.V."/>
            <person name="Favel A."/>
            <person name="Rosso M.N."/>
            <person name="Martin F."/>
        </authorList>
    </citation>
    <scope>NUCLEOTIDE SEQUENCE [LARGE SCALE GENOMIC DNA]</scope>
    <source>
        <strain evidence="2 3">CIRM-BRFM 2984</strain>
    </source>
</reference>
<dbReference type="Proteomes" id="UP001362999">
    <property type="component" value="Unassembled WGS sequence"/>
</dbReference>
<feature type="compositionally biased region" description="Polar residues" evidence="1">
    <location>
        <begin position="77"/>
        <end position="88"/>
    </location>
</feature>
<keyword evidence="3" id="KW-1185">Reference proteome</keyword>